<dbReference type="AlphaFoldDB" id="A0A9W7CE08"/>
<comment type="caution">
    <text evidence="3">The sequence shown here is derived from an EMBL/GenBank/DDBJ whole genome shotgun (WGS) entry which is preliminary data.</text>
</comment>
<sequence length="171" mass="18849">MLRQSLFTVVAAVLLLLLVSSASATSLDPFEDPLQNSNPMAGNNGPSSQIFSPVHSLRRELQYDDDDATEDERNAVQKVLEFSLLILAIGAMLFVILSISVMYKRIGFSPGEYEGAERWDALDDQTLYSVKTEQMPFHQQASNDNISASQYSHVGDAVGISNPNPLTQRQN</sequence>
<name>A0A9W7CE08_9STRA</name>
<keyword evidence="2" id="KW-0732">Signal</keyword>
<feature type="signal peptide" evidence="2">
    <location>
        <begin position="1"/>
        <end position="24"/>
    </location>
</feature>
<keyword evidence="1" id="KW-0812">Transmembrane</keyword>
<protein>
    <submittedName>
        <fullName evidence="3">Uncharacterized protein</fullName>
    </submittedName>
</protein>
<evidence type="ECO:0000256" key="1">
    <source>
        <dbReference type="SAM" id="Phobius"/>
    </source>
</evidence>
<evidence type="ECO:0000256" key="2">
    <source>
        <dbReference type="SAM" id="SignalP"/>
    </source>
</evidence>
<evidence type="ECO:0000313" key="3">
    <source>
        <dbReference type="EMBL" id="GMI08150.1"/>
    </source>
</evidence>
<accession>A0A9W7CE08</accession>
<keyword evidence="4" id="KW-1185">Reference proteome</keyword>
<evidence type="ECO:0000313" key="4">
    <source>
        <dbReference type="Proteomes" id="UP001165160"/>
    </source>
</evidence>
<feature type="chain" id="PRO_5040794238" evidence="2">
    <location>
        <begin position="25"/>
        <end position="171"/>
    </location>
</feature>
<proteinExistence type="predicted"/>
<feature type="transmembrane region" description="Helical" evidence="1">
    <location>
        <begin position="82"/>
        <end position="103"/>
    </location>
</feature>
<organism evidence="3 4">
    <name type="scientific">Triparma verrucosa</name>
    <dbReference type="NCBI Taxonomy" id="1606542"/>
    <lineage>
        <taxon>Eukaryota</taxon>
        <taxon>Sar</taxon>
        <taxon>Stramenopiles</taxon>
        <taxon>Ochrophyta</taxon>
        <taxon>Bolidophyceae</taxon>
        <taxon>Parmales</taxon>
        <taxon>Triparmaceae</taxon>
        <taxon>Triparma</taxon>
    </lineage>
</organism>
<keyword evidence="1" id="KW-0472">Membrane</keyword>
<gene>
    <name evidence="3" type="ORF">TrVE_jg12484</name>
</gene>
<keyword evidence="1" id="KW-1133">Transmembrane helix</keyword>
<dbReference type="Proteomes" id="UP001165160">
    <property type="component" value="Unassembled WGS sequence"/>
</dbReference>
<reference evidence="4" key="1">
    <citation type="journal article" date="2023" name="Commun. Biol.">
        <title>Genome analysis of Parmales, the sister group of diatoms, reveals the evolutionary specialization of diatoms from phago-mixotrophs to photoautotrophs.</title>
        <authorList>
            <person name="Ban H."/>
            <person name="Sato S."/>
            <person name="Yoshikawa S."/>
            <person name="Yamada K."/>
            <person name="Nakamura Y."/>
            <person name="Ichinomiya M."/>
            <person name="Sato N."/>
            <person name="Blanc-Mathieu R."/>
            <person name="Endo H."/>
            <person name="Kuwata A."/>
            <person name="Ogata H."/>
        </authorList>
    </citation>
    <scope>NUCLEOTIDE SEQUENCE [LARGE SCALE GENOMIC DNA]</scope>
    <source>
        <strain evidence="4">NIES 3699</strain>
    </source>
</reference>
<dbReference type="EMBL" id="BRXX01000377">
    <property type="protein sequence ID" value="GMI08150.1"/>
    <property type="molecule type" value="Genomic_DNA"/>
</dbReference>